<dbReference type="RefSeq" id="WP_045232824.1">
    <property type="nucleotide sequence ID" value="NZ_BBJU01000038.1"/>
</dbReference>
<protein>
    <recommendedName>
        <fullName evidence="3">DUF3800 domain-containing protein</fullName>
    </recommendedName>
</protein>
<dbReference type="eggNOG" id="ENOG5032U0V">
    <property type="taxonomic scope" value="Bacteria"/>
</dbReference>
<sequence length="244" mass="26501">MDVYIDESIHTRGNFIVLAAVCATKDNIEKAEKALGDCGFVAGRDEFKSSMKMSGNASAQKLRDRFQDILSECKIAVGICPVNERPNLMQLASALCETIAANGDLVDSTIYLDQGMIPQAVTIPPGCKMISGCDSKTVIGIQLADCSAHFISTMLLGELGLFNKMVPAGRVYPGDDGELELVWELWASIRYALASSFPIDEDSDDGMFEPTRKPYGLVLSENCDPAVTQAARHRLETSWVGCIH</sequence>
<dbReference type="Proteomes" id="UP000028701">
    <property type="component" value="Unassembled WGS sequence"/>
</dbReference>
<dbReference type="EMBL" id="BBJU01000038">
    <property type="protein sequence ID" value="GAK73412.1"/>
    <property type="molecule type" value="Genomic_DNA"/>
</dbReference>
<reference evidence="1 2" key="1">
    <citation type="submission" date="2014-08" db="EMBL/GenBank/DDBJ databases">
        <title>Whole genome shotgun sequence of Rhizobium rubi NBRC 13261.</title>
        <authorList>
            <person name="Katano-Makiyama Y."/>
            <person name="Hosoyama A."/>
            <person name="Hashimoto M."/>
            <person name="Hosoyama Y."/>
            <person name="Noguchi M."/>
            <person name="Tsuchikane K."/>
            <person name="Uohara A."/>
            <person name="Ohji S."/>
            <person name="Ichikawa N."/>
            <person name="Kimura A."/>
            <person name="Yamazoe A."/>
            <person name="Fujita N."/>
        </authorList>
    </citation>
    <scope>NUCLEOTIDE SEQUENCE [LARGE SCALE GENOMIC DNA]</scope>
    <source>
        <strain evidence="1 2">NBRC 13261</strain>
    </source>
</reference>
<evidence type="ECO:0000313" key="1">
    <source>
        <dbReference type="EMBL" id="GAK73412.1"/>
    </source>
</evidence>
<accession>A0A081D3B6</accession>
<evidence type="ECO:0000313" key="2">
    <source>
        <dbReference type="Proteomes" id="UP000028701"/>
    </source>
</evidence>
<comment type="caution">
    <text evidence="1">The sequence shown here is derived from an EMBL/GenBank/DDBJ whole genome shotgun (WGS) entry which is preliminary data.</text>
</comment>
<dbReference type="OrthoDB" id="977857at2"/>
<evidence type="ECO:0008006" key="3">
    <source>
        <dbReference type="Google" id="ProtNLM"/>
    </source>
</evidence>
<gene>
    <name evidence="1" type="ORF">RRU01S_38_00160</name>
</gene>
<dbReference type="AlphaFoldDB" id="A0A081D3B6"/>
<dbReference type="Pfam" id="PF12686">
    <property type="entry name" value="DUF3800"/>
    <property type="match status" value="1"/>
</dbReference>
<name>A0A081D3B6_9HYPH</name>
<proteinExistence type="predicted"/>
<dbReference type="InterPro" id="IPR024524">
    <property type="entry name" value="DUF3800"/>
</dbReference>
<organism evidence="1 2">
    <name type="scientific">Agrobacterium rubi TR3 = NBRC 13261</name>
    <dbReference type="NCBI Taxonomy" id="1368415"/>
    <lineage>
        <taxon>Bacteria</taxon>
        <taxon>Pseudomonadati</taxon>
        <taxon>Pseudomonadota</taxon>
        <taxon>Alphaproteobacteria</taxon>
        <taxon>Hyphomicrobiales</taxon>
        <taxon>Rhizobiaceae</taxon>
        <taxon>Rhizobium/Agrobacterium group</taxon>
        <taxon>Agrobacterium</taxon>
    </lineage>
</organism>